<evidence type="ECO:0000259" key="1">
    <source>
        <dbReference type="Pfam" id="PF00109"/>
    </source>
</evidence>
<dbReference type="RefSeq" id="WP_369777198.1">
    <property type="nucleotide sequence ID" value="NZ_CP165727.1"/>
</dbReference>
<name>A0AB39XYD2_9ACTN</name>
<proteinExistence type="predicted"/>
<accession>A0AB39XYD2</accession>
<dbReference type="Pfam" id="PF00109">
    <property type="entry name" value="ketoacyl-synt"/>
    <property type="match status" value="1"/>
</dbReference>
<gene>
    <name evidence="2" type="ORF">AB5J51_07305</name>
</gene>
<protein>
    <submittedName>
        <fullName evidence="2">Beta-ketoacyl synthase N-terminal-like domain-containing protein</fullName>
    </submittedName>
</protein>
<dbReference type="AlphaFoldDB" id="A0AB39XYD2"/>
<sequence length="380" mass="38375">MSIVDDQRRPAATSRTVVPLALDTAGVVSAAGPGLHALADALRRGAAGGGQPPAAHEAEAYPPLALRPADFEAADLLGSKGLNRLTRAEQLGMAACTLALGPDSDRSGTGVVLGSAVGSSGGVGRFTRDTFVRERPYMVNPSAFPGTLMNAVAGRTAIRHGLTDANATVSGGPLASLHALRFARNTLVAGHARRLLTGGVEELSPQSAWAWHRAGTLAPGTALGEGAAVFGLRTVPDGAPGENPLALVMAVETGFAAGGPLAVARRLTTCVRSALARSGVGAADIAVLAPGAAGRRGWAAVEERALRAALDGPCDRHVLRVQEVLGETHGAGAALQVAAVVARWHDPHLDTRGERAGLVTSVGPDGSVGCAVLLHPHAAV</sequence>
<dbReference type="InterPro" id="IPR016039">
    <property type="entry name" value="Thiolase-like"/>
</dbReference>
<dbReference type="Gene3D" id="3.40.47.10">
    <property type="match status" value="2"/>
</dbReference>
<organism evidence="2">
    <name type="scientific">Streptomyces sp. R33</name>
    <dbReference type="NCBI Taxonomy" id="3238629"/>
    <lineage>
        <taxon>Bacteria</taxon>
        <taxon>Bacillati</taxon>
        <taxon>Actinomycetota</taxon>
        <taxon>Actinomycetes</taxon>
        <taxon>Kitasatosporales</taxon>
        <taxon>Streptomycetaceae</taxon>
        <taxon>Streptomyces</taxon>
    </lineage>
</organism>
<dbReference type="EMBL" id="CP165727">
    <property type="protein sequence ID" value="XDV62762.1"/>
    <property type="molecule type" value="Genomic_DNA"/>
</dbReference>
<dbReference type="GO" id="GO:0016747">
    <property type="term" value="F:acyltransferase activity, transferring groups other than amino-acyl groups"/>
    <property type="evidence" value="ECO:0007669"/>
    <property type="project" value="UniProtKB-ARBA"/>
</dbReference>
<reference evidence="2" key="1">
    <citation type="submission" date="2024-08" db="EMBL/GenBank/DDBJ databases">
        <authorList>
            <person name="Yu S.T."/>
        </authorList>
    </citation>
    <scope>NUCLEOTIDE SEQUENCE</scope>
    <source>
        <strain evidence="2">R33</strain>
    </source>
</reference>
<feature type="domain" description="Beta-ketoacyl synthase-like N-terminal" evidence="1">
    <location>
        <begin position="102"/>
        <end position="219"/>
    </location>
</feature>
<dbReference type="InterPro" id="IPR014030">
    <property type="entry name" value="Ketoacyl_synth_N"/>
</dbReference>
<dbReference type="SUPFAM" id="SSF53901">
    <property type="entry name" value="Thiolase-like"/>
    <property type="match status" value="2"/>
</dbReference>
<evidence type="ECO:0000313" key="2">
    <source>
        <dbReference type="EMBL" id="XDV62762.1"/>
    </source>
</evidence>